<accession>A0A1Y2MPE4</accession>
<dbReference type="InterPro" id="IPR029069">
    <property type="entry name" value="HotDog_dom_sf"/>
</dbReference>
<proteinExistence type="predicted"/>
<protein>
    <recommendedName>
        <fullName evidence="1">FAS1-like dehydratase domain-containing protein</fullName>
    </recommendedName>
</protein>
<organism evidence="2 3">
    <name type="scientific">Pseudonocardia autotrophica</name>
    <name type="common">Amycolata autotrophica</name>
    <name type="synonym">Nocardia autotrophica</name>
    <dbReference type="NCBI Taxonomy" id="2074"/>
    <lineage>
        <taxon>Bacteria</taxon>
        <taxon>Bacillati</taxon>
        <taxon>Actinomycetota</taxon>
        <taxon>Actinomycetes</taxon>
        <taxon>Pseudonocardiales</taxon>
        <taxon>Pseudonocardiaceae</taxon>
        <taxon>Pseudonocardia</taxon>
    </lineage>
</organism>
<dbReference type="SUPFAM" id="SSF54637">
    <property type="entry name" value="Thioesterase/thiol ester dehydrase-isomerase"/>
    <property type="match status" value="1"/>
</dbReference>
<evidence type="ECO:0000313" key="3">
    <source>
        <dbReference type="Proteomes" id="UP000194360"/>
    </source>
</evidence>
<feature type="domain" description="FAS1-like dehydratase" evidence="1">
    <location>
        <begin position="10"/>
        <end position="141"/>
    </location>
</feature>
<keyword evidence="3" id="KW-1185">Reference proteome</keyword>
<evidence type="ECO:0000313" key="2">
    <source>
        <dbReference type="EMBL" id="OSY37105.1"/>
    </source>
</evidence>
<dbReference type="EMBL" id="MIGB01000033">
    <property type="protein sequence ID" value="OSY37105.1"/>
    <property type="molecule type" value="Genomic_DNA"/>
</dbReference>
<dbReference type="CDD" id="cd03441">
    <property type="entry name" value="R_hydratase_like"/>
    <property type="match status" value="1"/>
</dbReference>
<comment type="caution">
    <text evidence="2">The sequence shown here is derived from an EMBL/GenBank/DDBJ whole genome shotgun (WGS) entry which is preliminary data.</text>
</comment>
<evidence type="ECO:0000259" key="1">
    <source>
        <dbReference type="Pfam" id="PF13452"/>
    </source>
</evidence>
<dbReference type="Pfam" id="PF13452">
    <property type="entry name" value="FAS1_DH_region"/>
    <property type="match status" value="1"/>
</dbReference>
<dbReference type="Gene3D" id="3.10.129.10">
    <property type="entry name" value="Hotdog Thioesterase"/>
    <property type="match status" value="1"/>
</dbReference>
<dbReference type="RefSeq" id="WP_085915137.1">
    <property type="nucleotide sequence ID" value="NZ_AP018920.1"/>
</dbReference>
<dbReference type="Proteomes" id="UP000194360">
    <property type="component" value="Unassembled WGS sequence"/>
</dbReference>
<reference evidence="2 3" key="1">
    <citation type="submission" date="2016-09" db="EMBL/GenBank/DDBJ databases">
        <title>Pseudonocardia autotrophica DSM535, a candidate organism with high potential of specific P450 cytochromes.</title>
        <authorList>
            <person name="Grumaz C."/>
            <person name="Vainshtein Y."/>
            <person name="Kirstahler P."/>
            <person name="Sohn K."/>
        </authorList>
    </citation>
    <scope>NUCLEOTIDE SEQUENCE [LARGE SCALE GENOMIC DNA]</scope>
    <source>
        <strain evidence="2 3">DSM 535</strain>
    </source>
</reference>
<sequence>MSGADVILGIGDVVDEVAFTVEEGKIREFARATATTDPIHTDAGAALAAGFAAQPATPTHVVVSGHHRDQQAMVQRLGLALERVLVGGVRWRYHRPLMAGDRLRGVRRLVGDEQVGGRPGRSPMRRLTLRTAFVDADGVTAVEWWETVMERGR</sequence>
<dbReference type="OrthoDB" id="5415111at2"/>
<gene>
    <name evidence="2" type="ORF">BG845_04988</name>
</gene>
<dbReference type="InterPro" id="IPR039569">
    <property type="entry name" value="FAS1-like_DH_region"/>
</dbReference>
<dbReference type="STRING" id="2074.BG845_04988"/>
<dbReference type="AlphaFoldDB" id="A0A1Y2MPE4"/>
<name>A0A1Y2MPE4_PSEAH</name>